<name>A0A914YDS3_9BILA</name>
<sequence>MKADSIYRTDIIKYLLEKGAKSDPAMRNLNGSSSDSDTSLMDEDFVAQDENLFNEETDEAENFYDEDFVAEYFQLLMEKCNREIENWRLQKFLEEAEK</sequence>
<evidence type="ECO:0000313" key="2">
    <source>
        <dbReference type="WBParaSite" id="PSU_v2.g17576.t1"/>
    </source>
</evidence>
<keyword evidence="1" id="KW-1185">Reference proteome</keyword>
<dbReference type="WBParaSite" id="PSU_v2.g17576.t1">
    <property type="protein sequence ID" value="PSU_v2.g17576.t1"/>
    <property type="gene ID" value="PSU_v2.g17576"/>
</dbReference>
<dbReference type="Proteomes" id="UP000887577">
    <property type="component" value="Unplaced"/>
</dbReference>
<accession>A0A914YDS3</accession>
<protein>
    <submittedName>
        <fullName evidence="2">Uncharacterized protein</fullName>
    </submittedName>
</protein>
<reference evidence="2" key="1">
    <citation type="submission" date="2022-11" db="UniProtKB">
        <authorList>
            <consortium name="WormBaseParasite"/>
        </authorList>
    </citation>
    <scope>IDENTIFICATION</scope>
</reference>
<organism evidence="1 2">
    <name type="scientific">Panagrolaimus superbus</name>
    <dbReference type="NCBI Taxonomy" id="310955"/>
    <lineage>
        <taxon>Eukaryota</taxon>
        <taxon>Metazoa</taxon>
        <taxon>Ecdysozoa</taxon>
        <taxon>Nematoda</taxon>
        <taxon>Chromadorea</taxon>
        <taxon>Rhabditida</taxon>
        <taxon>Tylenchina</taxon>
        <taxon>Panagrolaimomorpha</taxon>
        <taxon>Panagrolaimoidea</taxon>
        <taxon>Panagrolaimidae</taxon>
        <taxon>Panagrolaimus</taxon>
    </lineage>
</organism>
<proteinExistence type="predicted"/>
<evidence type="ECO:0000313" key="1">
    <source>
        <dbReference type="Proteomes" id="UP000887577"/>
    </source>
</evidence>
<dbReference type="AlphaFoldDB" id="A0A914YDS3"/>